<dbReference type="SUPFAM" id="SSF56801">
    <property type="entry name" value="Acetyl-CoA synthetase-like"/>
    <property type="match status" value="1"/>
</dbReference>
<gene>
    <name evidence="2" type="ORF">WICPIJ_006936</name>
</gene>
<evidence type="ECO:0008006" key="4">
    <source>
        <dbReference type="Google" id="ProtNLM"/>
    </source>
</evidence>
<reference evidence="2" key="1">
    <citation type="journal article" date="2021" name="Open Biol.">
        <title>Shared evolutionary footprints suggest mitochondrial oxidative damage underlies multiple complex I losses in fungi.</title>
        <authorList>
            <person name="Schikora-Tamarit M.A."/>
            <person name="Marcet-Houben M."/>
            <person name="Nosek J."/>
            <person name="Gabaldon T."/>
        </authorList>
    </citation>
    <scope>NUCLEOTIDE SEQUENCE</scope>
    <source>
        <strain evidence="2">CBS2887</strain>
    </source>
</reference>
<evidence type="ECO:0000256" key="1">
    <source>
        <dbReference type="SAM" id="Phobius"/>
    </source>
</evidence>
<organism evidence="2 3">
    <name type="scientific">Wickerhamomyces pijperi</name>
    <name type="common">Yeast</name>
    <name type="synonym">Pichia pijperi</name>
    <dbReference type="NCBI Taxonomy" id="599730"/>
    <lineage>
        <taxon>Eukaryota</taxon>
        <taxon>Fungi</taxon>
        <taxon>Dikarya</taxon>
        <taxon>Ascomycota</taxon>
        <taxon>Saccharomycotina</taxon>
        <taxon>Saccharomycetes</taxon>
        <taxon>Phaffomycetales</taxon>
        <taxon>Wickerhamomycetaceae</taxon>
        <taxon>Wickerhamomyces</taxon>
    </lineage>
</organism>
<comment type="caution">
    <text evidence="2">The sequence shown here is derived from an EMBL/GenBank/DDBJ whole genome shotgun (WGS) entry which is preliminary data.</text>
</comment>
<protein>
    <recommendedName>
        <fullName evidence="4">AMP-dependent synthetase/ligase domain-containing protein</fullName>
    </recommendedName>
</protein>
<feature type="transmembrane region" description="Helical" evidence="1">
    <location>
        <begin position="7"/>
        <end position="29"/>
    </location>
</feature>
<evidence type="ECO:0000313" key="3">
    <source>
        <dbReference type="Proteomes" id="UP000774326"/>
    </source>
</evidence>
<keyword evidence="1" id="KW-0812">Transmembrane</keyword>
<accession>A0A9P8TKJ1</accession>
<evidence type="ECO:0000313" key="2">
    <source>
        <dbReference type="EMBL" id="KAH3682100.1"/>
    </source>
</evidence>
<dbReference type="EMBL" id="JAEUBG010003948">
    <property type="protein sequence ID" value="KAH3682100.1"/>
    <property type="molecule type" value="Genomic_DNA"/>
</dbReference>
<name>A0A9P8TKJ1_WICPI</name>
<dbReference type="AlphaFoldDB" id="A0A9P8TKJ1"/>
<keyword evidence="3" id="KW-1185">Reference proteome</keyword>
<dbReference type="OrthoDB" id="4138492at2759"/>
<reference evidence="2" key="2">
    <citation type="submission" date="2021-01" db="EMBL/GenBank/DDBJ databases">
        <authorList>
            <person name="Schikora-Tamarit M.A."/>
        </authorList>
    </citation>
    <scope>NUCLEOTIDE SEQUENCE</scope>
    <source>
        <strain evidence="2">CBS2887</strain>
    </source>
</reference>
<proteinExistence type="predicted"/>
<keyword evidence="1" id="KW-0472">Membrane</keyword>
<dbReference type="InterPro" id="IPR042099">
    <property type="entry name" value="ANL_N_sf"/>
</dbReference>
<dbReference type="Gene3D" id="3.40.50.12780">
    <property type="entry name" value="N-terminal domain of ligase-like"/>
    <property type="match status" value="1"/>
</dbReference>
<keyword evidence="1" id="KW-1133">Transmembrane helix</keyword>
<sequence>MSFICSIFSVLLHYVVLPFVALYILLIIYHEYLSSQRDIQDLALLNQSNIAATRKSNETAIYRNNQTPHGLPLVTGLAVRDGFKLRDGNLRDWWSVLIAQEKKKESPESDRVIVEDSKTGTMLLSMSQIQTLSSQLSSYFKGKEYTVIGSVLPLFSYHSLLLSLACFSTNGLTYHHFIDFPRTQPEEVDVMVCYKSQLTFVQRLKYKLIIVIDSESTSSGIVSWDQIISEPTPTAFEHTHDPKETLSYPFRQTTSLNATHSYTHQNFVSSCASMVKSLPMAHELTSNDTIMITQGNDLTQWGKFMAALIVGGKVILGDSDDKEVIDSWIEKYQPSIISVNEKYVTNTVNSYDQEESKKSGVAASFNSLILSRAIHMFSEGIFTSSAQQSSLFNSLRLTYITHHIATNDPASNLTSSDLTKYRAITSSRAIQTTSLPPSTGGLLSHIFQTNYYDYRILSTDKLRNLGTVTLTLELKLRAVPGLDIEQDKAGEVCIRGFVVGTPYGEKALGVARKDGEEVGGEGWCPLRGVRGRFGIDGCFYEG</sequence>
<dbReference type="Proteomes" id="UP000774326">
    <property type="component" value="Unassembled WGS sequence"/>
</dbReference>